<dbReference type="EMBL" id="BK015807">
    <property type="protein sequence ID" value="DAE26070.1"/>
    <property type="molecule type" value="Genomic_DNA"/>
</dbReference>
<sequence length="31" mass="3732">MNKQIIQHFNLARLRWLGGFESRQNSDVLFI</sequence>
<proteinExistence type="predicted"/>
<evidence type="ECO:0000313" key="1">
    <source>
        <dbReference type="EMBL" id="DAE26070.1"/>
    </source>
</evidence>
<organism evidence="1">
    <name type="scientific">Siphoviridae sp. ctEkS11</name>
    <dbReference type="NCBI Taxonomy" id="2827272"/>
    <lineage>
        <taxon>Viruses</taxon>
        <taxon>Duplodnaviria</taxon>
        <taxon>Heunggongvirae</taxon>
        <taxon>Uroviricota</taxon>
        <taxon>Caudoviricetes</taxon>
    </lineage>
</organism>
<reference evidence="1" key="1">
    <citation type="journal article" date="2021" name="Proc. Natl. Acad. Sci. U.S.A.">
        <title>A Catalog of Tens of Thousands of Viruses from Human Metagenomes Reveals Hidden Associations with Chronic Diseases.</title>
        <authorList>
            <person name="Tisza M.J."/>
            <person name="Buck C.B."/>
        </authorList>
    </citation>
    <scope>NUCLEOTIDE SEQUENCE</scope>
    <source>
        <strain evidence="1">CtEkS11</strain>
    </source>
</reference>
<protein>
    <submittedName>
        <fullName evidence="1">Uncharacterized protein</fullName>
    </submittedName>
</protein>
<name>A0A8S5R3K5_9CAUD</name>
<accession>A0A8S5R3K5</accession>